<feature type="chain" id="PRO_5034291083" evidence="1">
    <location>
        <begin position="21"/>
        <end position="107"/>
    </location>
</feature>
<keyword evidence="3" id="KW-1185">Reference proteome</keyword>
<reference evidence="2" key="2">
    <citation type="submission" date="2025-09" db="UniProtKB">
        <authorList>
            <consortium name="Ensembl"/>
        </authorList>
    </citation>
    <scope>IDENTIFICATION</scope>
</reference>
<evidence type="ECO:0000256" key="1">
    <source>
        <dbReference type="SAM" id="SignalP"/>
    </source>
</evidence>
<dbReference type="Proteomes" id="UP000694414">
    <property type="component" value="Unplaced"/>
</dbReference>
<name>A0A8C9AFC8_PROSS</name>
<evidence type="ECO:0000313" key="3">
    <source>
        <dbReference type="Proteomes" id="UP000694414"/>
    </source>
</evidence>
<protein>
    <submittedName>
        <fullName evidence="2">Potassium voltage-gated channel interacting protein 2</fullName>
    </submittedName>
</protein>
<accession>A0A8C9AFC8</accession>
<reference evidence="2" key="1">
    <citation type="submission" date="2025-08" db="UniProtKB">
        <authorList>
            <consortium name="Ensembl"/>
        </authorList>
    </citation>
    <scope>IDENTIFICATION</scope>
</reference>
<organism evidence="2 3">
    <name type="scientific">Prolemur simus</name>
    <name type="common">Greater bamboo lemur</name>
    <name type="synonym">Hapalemur simus</name>
    <dbReference type="NCBI Taxonomy" id="1328070"/>
    <lineage>
        <taxon>Eukaryota</taxon>
        <taxon>Metazoa</taxon>
        <taxon>Chordata</taxon>
        <taxon>Craniata</taxon>
        <taxon>Vertebrata</taxon>
        <taxon>Euteleostomi</taxon>
        <taxon>Mammalia</taxon>
        <taxon>Eutheria</taxon>
        <taxon>Euarchontoglires</taxon>
        <taxon>Primates</taxon>
        <taxon>Strepsirrhini</taxon>
        <taxon>Lemuriformes</taxon>
        <taxon>Lemuridae</taxon>
        <taxon>Prolemur</taxon>
    </lineage>
</organism>
<feature type="signal peptide" evidence="1">
    <location>
        <begin position="1"/>
        <end position="20"/>
    </location>
</feature>
<gene>
    <name evidence="2" type="primary">KCNIP2</name>
</gene>
<sequence length="107" mass="12093">TWMNWTAWRMSLNCPPCVTGLRVWSSCRSKPSSPARSCRSCTEASRTNAPAELSVRRTSSRFTPSSFLKETPAPMPLFSSMPLTPTMMALSVLRTLWLVCRLFFGER</sequence>
<keyword evidence="1" id="KW-0732">Signal</keyword>
<dbReference type="GeneTree" id="ENSGT00940000157798"/>
<evidence type="ECO:0000313" key="2">
    <source>
        <dbReference type="Ensembl" id="ENSPSMP00000032883.1"/>
    </source>
</evidence>
<proteinExistence type="predicted"/>
<dbReference type="AlphaFoldDB" id="A0A8C9AFC8"/>
<dbReference type="Ensembl" id="ENSPSMT00000037908.1">
    <property type="protein sequence ID" value="ENSPSMP00000032883.1"/>
    <property type="gene ID" value="ENSPSMG00000022640.1"/>
</dbReference>